<evidence type="ECO:0000259" key="2">
    <source>
        <dbReference type="Pfam" id="PF13439"/>
    </source>
</evidence>
<name>A0A563U2W0_9SPHI</name>
<proteinExistence type="predicted"/>
<dbReference type="Gene3D" id="3.40.50.2000">
    <property type="entry name" value="Glycogen Phosphorylase B"/>
    <property type="match status" value="2"/>
</dbReference>
<evidence type="ECO:0000313" key="4">
    <source>
        <dbReference type="Proteomes" id="UP000318010"/>
    </source>
</evidence>
<dbReference type="PANTHER" id="PTHR45947:SF3">
    <property type="entry name" value="SULFOQUINOVOSYL TRANSFERASE SQD2"/>
    <property type="match status" value="1"/>
</dbReference>
<keyword evidence="4" id="KW-1185">Reference proteome</keyword>
<reference evidence="3 4" key="1">
    <citation type="submission" date="2019-07" db="EMBL/GenBank/DDBJ databases">
        <authorList>
            <person name="Kim J."/>
        </authorList>
    </citation>
    <scope>NUCLEOTIDE SEQUENCE [LARGE SCALE GENOMIC DNA]</scope>
    <source>
        <strain evidence="3 4">MJ1a</strain>
    </source>
</reference>
<dbReference type="PANTHER" id="PTHR45947">
    <property type="entry name" value="SULFOQUINOVOSYL TRANSFERASE SQD2"/>
    <property type="match status" value="1"/>
</dbReference>
<protein>
    <submittedName>
        <fullName evidence="3">Glycosyltransferase family 1 protein</fullName>
    </submittedName>
</protein>
<comment type="caution">
    <text evidence="3">The sequence shown here is derived from an EMBL/GenBank/DDBJ whole genome shotgun (WGS) entry which is preliminary data.</text>
</comment>
<accession>A0A563U2W0</accession>
<dbReference type="EMBL" id="VOEI01000004">
    <property type="protein sequence ID" value="TWR25684.1"/>
    <property type="molecule type" value="Genomic_DNA"/>
</dbReference>
<dbReference type="Pfam" id="PF00534">
    <property type="entry name" value="Glycos_transf_1"/>
    <property type="match status" value="1"/>
</dbReference>
<dbReference type="InterPro" id="IPR001296">
    <property type="entry name" value="Glyco_trans_1"/>
</dbReference>
<feature type="domain" description="Glycosyltransferase subfamily 4-like N-terminal" evidence="2">
    <location>
        <begin position="21"/>
        <end position="167"/>
    </location>
</feature>
<dbReference type="SUPFAM" id="SSF53756">
    <property type="entry name" value="UDP-Glycosyltransferase/glycogen phosphorylase"/>
    <property type="match status" value="1"/>
</dbReference>
<dbReference type="InterPro" id="IPR028098">
    <property type="entry name" value="Glyco_trans_4-like_N"/>
</dbReference>
<dbReference type="GO" id="GO:0016757">
    <property type="term" value="F:glycosyltransferase activity"/>
    <property type="evidence" value="ECO:0007669"/>
    <property type="project" value="InterPro"/>
</dbReference>
<keyword evidence="3" id="KW-0808">Transferase</keyword>
<dbReference type="InterPro" id="IPR050194">
    <property type="entry name" value="Glycosyltransferase_grp1"/>
</dbReference>
<evidence type="ECO:0000259" key="1">
    <source>
        <dbReference type="Pfam" id="PF00534"/>
    </source>
</evidence>
<feature type="domain" description="Glycosyl transferase family 1" evidence="1">
    <location>
        <begin position="185"/>
        <end position="332"/>
    </location>
</feature>
<dbReference type="Proteomes" id="UP000318010">
    <property type="component" value="Unassembled WGS sequence"/>
</dbReference>
<sequence>MYQIISRIDTSRFEYLFIYGAGPDQIGDFQTFRVPHIKVPLNTRYSLTLPGRVKPLLSEKLKAFAPQVIHISTPSYLGSFALEYAQGNKLPVLSIYHTHFISYVNYYFKFTPFLIKPLKDHIARGYRKFYNRCDKVYVPSTSIQQELTSIGLRYSNMQLWKRGIDTQLFNPLKRDKRVIERLTGNRNPTIVFASRLVWEKNLETLIAIYEKFKQRNNHVNFLVVGDGVARKDCEKRMKGAFFTGKVDHIYLASLYASADVFLFPSISETYGNVVAEAMASGLPCVIADGGGSKDFVEHGKDGFRCRPFDADDYVEKLEILLNNKPLAHHFATECIKHMKELSWDALAQTYFDDVTALAERTAPAEIVPPLKPHAQLITSLLSVRL</sequence>
<dbReference type="OrthoDB" id="596635at2"/>
<gene>
    <name evidence="3" type="ORF">FPZ42_13040</name>
</gene>
<dbReference type="CDD" id="cd03814">
    <property type="entry name" value="GT4-like"/>
    <property type="match status" value="1"/>
</dbReference>
<dbReference type="Pfam" id="PF13439">
    <property type="entry name" value="Glyco_transf_4"/>
    <property type="match status" value="1"/>
</dbReference>
<evidence type="ECO:0000313" key="3">
    <source>
        <dbReference type="EMBL" id="TWR25684.1"/>
    </source>
</evidence>
<dbReference type="AlphaFoldDB" id="A0A563U2W0"/>
<organism evidence="3 4">
    <name type="scientific">Mucilaginibacter achroorhodeus</name>
    <dbReference type="NCBI Taxonomy" id="2599294"/>
    <lineage>
        <taxon>Bacteria</taxon>
        <taxon>Pseudomonadati</taxon>
        <taxon>Bacteroidota</taxon>
        <taxon>Sphingobacteriia</taxon>
        <taxon>Sphingobacteriales</taxon>
        <taxon>Sphingobacteriaceae</taxon>
        <taxon>Mucilaginibacter</taxon>
    </lineage>
</organism>